<evidence type="ECO:0000256" key="2">
    <source>
        <dbReference type="ARBA" id="ARBA00011233"/>
    </source>
</evidence>
<keyword evidence="3" id="KW-0813">Transport</keyword>
<keyword evidence="6 11" id="KW-0732">Signal</keyword>
<evidence type="ECO:0000256" key="11">
    <source>
        <dbReference type="SAM" id="SignalP"/>
    </source>
</evidence>
<evidence type="ECO:0000256" key="9">
    <source>
        <dbReference type="ARBA" id="ARBA00023136"/>
    </source>
</evidence>
<feature type="signal peptide" evidence="11">
    <location>
        <begin position="1"/>
        <end position="40"/>
    </location>
</feature>
<keyword evidence="10" id="KW-0998">Cell outer membrane</keyword>
<keyword evidence="9" id="KW-0472">Membrane</keyword>
<comment type="caution">
    <text evidence="13">The sequence shown here is derived from an EMBL/GenBank/DDBJ whole genome shotgun (WGS) entry which is preliminary data.</text>
</comment>
<dbReference type="CDD" id="cd00342">
    <property type="entry name" value="gram_neg_porins"/>
    <property type="match status" value="1"/>
</dbReference>
<evidence type="ECO:0000256" key="3">
    <source>
        <dbReference type="ARBA" id="ARBA00022448"/>
    </source>
</evidence>
<keyword evidence="8" id="KW-0626">Porin</keyword>
<dbReference type="PANTHER" id="PTHR34501:SF9">
    <property type="entry name" value="MAJOR OUTER MEMBRANE PROTEIN P.IA"/>
    <property type="match status" value="1"/>
</dbReference>
<reference evidence="14" key="1">
    <citation type="journal article" date="2019" name="Int. J. Syst. Evol. Microbiol.">
        <title>The Global Catalogue of Microorganisms (GCM) 10K type strain sequencing project: providing services to taxonomists for standard genome sequencing and annotation.</title>
        <authorList>
            <consortium name="The Broad Institute Genomics Platform"/>
            <consortium name="The Broad Institute Genome Sequencing Center for Infectious Disease"/>
            <person name="Wu L."/>
            <person name="Ma J."/>
        </authorList>
    </citation>
    <scope>NUCLEOTIDE SEQUENCE [LARGE SCALE GENOMIC DNA]</scope>
    <source>
        <strain evidence="14">DT28</strain>
    </source>
</reference>
<dbReference type="Pfam" id="PF13609">
    <property type="entry name" value="Porin_4"/>
    <property type="match status" value="1"/>
</dbReference>
<dbReference type="InterPro" id="IPR033900">
    <property type="entry name" value="Gram_neg_porin_domain"/>
</dbReference>
<dbReference type="EMBL" id="JBHSGB010000013">
    <property type="protein sequence ID" value="MFC4656305.1"/>
    <property type="molecule type" value="Genomic_DNA"/>
</dbReference>
<feature type="chain" id="PRO_5046949865" evidence="11">
    <location>
        <begin position="41"/>
        <end position="417"/>
    </location>
</feature>
<evidence type="ECO:0000256" key="4">
    <source>
        <dbReference type="ARBA" id="ARBA00022452"/>
    </source>
</evidence>
<feature type="domain" description="Porin" evidence="12">
    <location>
        <begin position="24"/>
        <end position="395"/>
    </location>
</feature>
<protein>
    <submittedName>
        <fullName evidence="13">Porin</fullName>
    </submittedName>
</protein>
<keyword evidence="14" id="KW-1185">Reference proteome</keyword>
<evidence type="ECO:0000256" key="10">
    <source>
        <dbReference type="ARBA" id="ARBA00023237"/>
    </source>
</evidence>
<evidence type="ECO:0000256" key="6">
    <source>
        <dbReference type="ARBA" id="ARBA00022729"/>
    </source>
</evidence>
<evidence type="ECO:0000256" key="5">
    <source>
        <dbReference type="ARBA" id="ARBA00022692"/>
    </source>
</evidence>
<evidence type="ECO:0000256" key="1">
    <source>
        <dbReference type="ARBA" id="ARBA00004571"/>
    </source>
</evidence>
<dbReference type="InterPro" id="IPR050298">
    <property type="entry name" value="Gram-neg_bact_OMP"/>
</dbReference>
<sequence>MSAQYYGKLSKSRQLPTRFYRPLALTALAVAAALSTQAQAAGPTIYGKLNLSAQHYKFEKLEFGQTGTPASYLHTGATATVPELEQWAIESNASRFGIKGDLTINDELKLVYLVEYGIDADNGTNSNGRELSQRNIYAGIEGRWGTVLLGKNDSPLKTLLANPITRTDIDRFNDAALADIGSYLVGENRPDNVIQYNSPIFWQGFEFKLAAVQNEETGVLVSASNPQDDDGLATGYSSSLTYGKGTWFVGVAVDSNVVATDALRLTGEISLGQVKLGAIYQTAEQHDDTDRIGPFTTFVGSSVSASGAQNGINSLGEWDAASGTAFKEQDGYVLNATWKIAGPWTAKLQYGHSKTTPLNTSYDDVKADAVALGLDYRLNEAARLYSYYAQLDTEGDTAIGTVKPSDSTFAVGLDFRF</sequence>
<evidence type="ECO:0000256" key="8">
    <source>
        <dbReference type="ARBA" id="ARBA00023114"/>
    </source>
</evidence>
<proteinExistence type="predicted"/>
<evidence type="ECO:0000259" key="12">
    <source>
        <dbReference type="Pfam" id="PF13609"/>
    </source>
</evidence>
<keyword evidence="7" id="KW-0406">Ion transport</keyword>
<evidence type="ECO:0000313" key="14">
    <source>
        <dbReference type="Proteomes" id="UP001595962"/>
    </source>
</evidence>
<comment type="subunit">
    <text evidence="2">Homotrimer.</text>
</comment>
<accession>A0ABV9JQ27</accession>
<keyword evidence="5" id="KW-0812">Transmembrane</keyword>
<dbReference type="SUPFAM" id="SSF56935">
    <property type="entry name" value="Porins"/>
    <property type="match status" value="1"/>
</dbReference>
<dbReference type="Gene3D" id="2.40.160.10">
    <property type="entry name" value="Porin"/>
    <property type="match status" value="1"/>
</dbReference>
<name>A0ABV9JQ27_9GAMM</name>
<evidence type="ECO:0000313" key="13">
    <source>
        <dbReference type="EMBL" id="MFC4656305.1"/>
    </source>
</evidence>
<dbReference type="PANTHER" id="PTHR34501">
    <property type="entry name" value="PROTEIN YDDL-RELATED"/>
    <property type="match status" value="1"/>
</dbReference>
<dbReference type="Proteomes" id="UP001595962">
    <property type="component" value="Unassembled WGS sequence"/>
</dbReference>
<dbReference type="InterPro" id="IPR023614">
    <property type="entry name" value="Porin_dom_sf"/>
</dbReference>
<keyword evidence="4" id="KW-1134">Transmembrane beta strand</keyword>
<dbReference type="RefSeq" id="WP_377335230.1">
    <property type="nucleotide sequence ID" value="NZ_JBHSGB010000013.1"/>
</dbReference>
<comment type="subcellular location">
    <subcellularLocation>
        <location evidence="1">Cell outer membrane</location>
        <topology evidence="1">Multi-pass membrane protein</topology>
    </subcellularLocation>
</comment>
<organism evidence="13 14">
    <name type="scientific">Rheinheimera marina</name>
    <dbReference type="NCBI Taxonomy" id="1774958"/>
    <lineage>
        <taxon>Bacteria</taxon>
        <taxon>Pseudomonadati</taxon>
        <taxon>Pseudomonadota</taxon>
        <taxon>Gammaproteobacteria</taxon>
        <taxon>Chromatiales</taxon>
        <taxon>Chromatiaceae</taxon>
        <taxon>Rheinheimera</taxon>
    </lineage>
</organism>
<gene>
    <name evidence="13" type="ORF">ACFO3I_14915</name>
</gene>
<evidence type="ECO:0000256" key="7">
    <source>
        <dbReference type="ARBA" id="ARBA00023065"/>
    </source>
</evidence>